<name>A0A1F5EHG4_9BACT</name>
<evidence type="ECO:0000256" key="1">
    <source>
        <dbReference type="SAM" id="Phobius"/>
    </source>
</evidence>
<proteinExistence type="predicted"/>
<protein>
    <recommendedName>
        <fullName evidence="5">Conjugal transfer protein TrbC</fullName>
    </recommendedName>
</protein>
<dbReference type="InterPro" id="IPR043993">
    <property type="entry name" value="T4SS_pilin"/>
</dbReference>
<keyword evidence="1" id="KW-0812">Transmembrane</keyword>
<organism evidence="3 4">
    <name type="scientific">Candidatus Campbellbacteria bacterium RIFOXYC2_FULL_35_25</name>
    <dbReference type="NCBI Taxonomy" id="1797582"/>
    <lineage>
        <taxon>Bacteria</taxon>
        <taxon>Candidatus Campbelliibacteriota</taxon>
    </lineage>
</organism>
<evidence type="ECO:0000256" key="2">
    <source>
        <dbReference type="SAM" id="SignalP"/>
    </source>
</evidence>
<comment type="caution">
    <text evidence="3">The sequence shown here is derived from an EMBL/GenBank/DDBJ whole genome shotgun (WGS) entry which is preliminary data.</text>
</comment>
<feature type="transmembrane region" description="Helical" evidence="1">
    <location>
        <begin position="78"/>
        <end position="99"/>
    </location>
</feature>
<reference evidence="3 4" key="1">
    <citation type="journal article" date="2016" name="Nat. Commun.">
        <title>Thousands of microbial genomes shed light on interconnected biogeochemical processes in an aquifer system.</title>
        <authorList>
            <person name="Anantharaman K."/>
            <person name="Brown C.T."/>
            <person name="Hug L.A."/>
            <person name="Sharon I."/>
            <person name="Castelle C.J."/>
            <person name="Probst A.J."/>
            <person name="Thomas B.C."/>
            <person name="Singh A."/>
            <person name="Wilkins M.J."/>
            <person name="Karaoz U."/>
            <person name="Brodie E.L."/>
            <person name="Williams K.H."/>
            <person name="Hubbard S.S."/>
            <person name="Banfield J.F."/>
        </authorList>
    </citation>
    <scope>NUCLEOTIDE SEQUENCE [LARGE SCALE GENOMIC DNA]</scope>
</reference>
<feature type="chain" id="PRO_5009518332" description="Conjugal transfer protein TrbC" evidence="2">
    <location>
        <begin position="25"/>
        <end position="105"/>
    </location>
</feature>
<gene>
    <name evidence="3" type="ORF">A2442_01210</name>
</gene>
<keyword evidence="1" id="KW-1133">Transmembrane helix</keyword>
<evidence type="ECO:0000313" key="4">
    <source>
        <dbReference type="Proteomes" id="UP000179003"/>
    </source>
</evidence>
<evidence type="ECO:0000313" key="3">
    <source>
        <dbReference type="EMBL" id="OGD66730.1"/>
    </source>
</evidence>
<feature type="transmembrane region" description="Helical" evidence="1">
    <location>
        <begin position="40"/>
        <end position="66"/>
    </location>
</feature>
<dbReference type="EMBL" id="MFAE01000014">
    <property type="protein sequence ID" value="OGD66730.1"/>
    <property type="molecule type" value="Genomic_DNA"/>
</dbReference>
<feature type="signal peptide" evidence="2">
    <location>
        <begin position="1"/>
        <end position="24"/>
    </location>
</feature>
<evidence type="ECO:0008006" key="5">
    <source>
        <dbReference type="Google" id="ProtNLM"/>
    </source>
</evidence>
<dbReference type="STRING" id="1797582.A2442_01210"/>
<sequence>MKKFKKIFIAFLAFFPFFPALALAQVTDFSSLVGVAVNVLRALVSVMFAAAVITFLAGVAMFIFKSDSEVERTKGKQIMVWGVVALFVMVSMWGLVNVIKLTFGI</sequence>
<dbReference type="Pfam" id="PF18895">
    <property type="entry name" value="T4SS_pilin"/>
    <property type="match status" value="1"/>
</dbReference>
<keyword evidence="1" id="KW-0472">Membrane</keyword>
<dbReference type="AlphaFoldDB" id="A0A1F5EHG4"/>
<keyword evidence="2" id="KW-0732">Signal</keyword>
<accession>A0A1F5EHG4</accession>
<dbReference type="Proteomes" id="UP000179003">
    <property type="component" value="Unassembled WGS sequence"/>
</dbReference>